<dbReference type="AlphaFoldDB" id="D3F971"/>
<accession>D3F971</accession>
<dbReference type="HOGENOM" id="CLU_284646_0_0_11"/>
<sequence length="1090" mass="115918" precursor="true">MKRALAVVVVILVVASQAQAAAAAPAPRLIVAPGADALVKHGAVRVVVARDAGAKTRVRLNDRDVTARLRVAGGRLVGELRRSDGLRPGRNHLVAVSRAGGRSERRSVRSFFMVRRSARFARVRLTGRNPATLKVDVVSGAPRAELARRQRILRVRLNGRSITKAMVARTGTSWTASLSGTHGLRHGVNRLSVLVAEPRDGRYTSVRRRFTVHRDRPLAAAGADRTTRPSMRVRIGGAHRAARGGRLTYRWTLVGKPARSRATIGRSTSARPSLVPDRPGRYVARVRVTERPRGRASAAQTTLGTTVDDAVMQAIPKSTLLEVAANAFPADPRGIQLGKPGNGGTFYPHTGPAATIQWLELDRRTLQPTVAGNTWCCDDADHSLDSLTAKLQQSSLTTLVMLALPPQRSTLPPSQYKRFNDALAAIGVNPLDDVDDLDKPGQQIVAVGFPTAGLGSGWLMRSHKGNPRLAKQGWLMPDADLSAGYRFQPLQVPFNTSAASTPTSNTMTFGGESVTSPPLGTATGFHFVEVDPADLSVVRNLTFENDANGRAQLANAISAASELDNVGNMNGRGNYVALQSIGGFAPANPGWDDKVSLSLTAIGANPHYFNYRSPSYAFFGGAHLGSNGAAQSNAGLVLDATTGAKQRGTLSGEARMGPDGFFLPPTGSATDGPVDSLYDVIFNAEPAPWPYTSGPDAGAYQKALAYISGELTDPGVNPAHAKDFTKVSDTFRTDIRGAYLGLPDYAHWDSASSVLSGSVHYPGAQAGACRGPPSGSDEPGFTLTQFCNLKAALLSEFADLDATLDYKDKLVQALQVASSGDQARLITTFTTIKEKVDPPESEVASPLLGLMETLTEFADLAEVAFAPEAAAAVSLAENVVELTSAVSNSADKPLGTALDDTVQQLGGDLNGAVYSGVGGLLAVRAAAMSDRGRLEALADAARAAGAISSGEITDQLVNASGRYYTSALMESLKSGKYHGFRIFTDGSGRDGGPKPDDCRYRFRGAPDGAWVPILYQLDLWSSLVFGWDGGTSTDYPPDEILRQMFESPNLGAPIPALGRGYGIDKSTWFWQQADNLTTRFRQYDKCRFGS</sequence>
<proteinExistence type="predicted"/>
<dbReference type="Proteomes" id="UP000008229">
    <property type="component" value="Chromosome"/>
</dbReference>
<evidence type="ECO:0000313" key="2">
    <source>
        <dbReference type="EMBL" id="ADB49038.1"/>
    </source>
</evidence>
<feature type="signal peptide" evidence="1">
    <location>
        <begin position="1"/>
        <end position="20"/>
    </location>
</feature>
<dbReference type="InterPro" id="IPR013783">
    <property type="entry name" value="Ig-like_fold"/>
</dbReference>
<dbReference type="Gene3D" id="2.60.40.10">
    <property type="entry name" value="Immunoglobulins"/>
    <property type="match status" value="1"/>
</dbReference>
<gene>
    <name evidence="2" type="ordered locus">Cwoe_0603</name>
</gene>
<dbReference type="GO" id="GO:0005975">
    <property type="term" value="P:carbohydrate metabolic process"/>
    <property type="evidence" value="ECO:0007669"/>
    <property type="project" value="UniProtKB-ARBA"/>
</dbReference>
<feature type="chain" id="PRO_5039526144" description="PKD domain-containing protein" evidence="1">
    <location>
        <begin position="21"/>
        <end position="1090"/>
    </location>
</feature>
<reference evidence="3" key="2">
    <citation type="submission" date="2010-01" db="EMBL/GenBank/DDBJ databases">
        <title>The complete genome of Conexibacter woesei DSM 14684.</title>
        <authorList>
            <consortium name="US DOE Joint Genome Institute (JGI-PGF)"/>
            <person name="Lucas S."/>
            <person name="Copeland A."/>
            <person name="Lapidus A."/>
            <person name="Glavina del Rio T."/>
            <person name="Dalin E."/>
            <person name="Tice H."/>
            <person name="Bruce D."/>
            <person name="Goodwin L."/>
            <person name="Pitluck S."/>
            <person name="Kyrpides N."/>
            <person name="Mavromatis K."/>
            <person name="Ivanova N."/>
            <person name="Mikhailova N."/>
            <person name="Chertkov O."/>
            <person name="Brettin T."/>
            <person name="Detter J.C."/>
            <person name="Han C."/>
            <person name="Larimer F."/>
            <person name="Land M."/>
            <person name="Hauser L."/>
            <person name="Markowitz V."/>
            <person name="Cheng J.-F."/>
            <person name="Hugenholtz P."/>
            <person name="Woyke T."/>
            <person name="Wu D."/>
            <person name="Pukall R."/>
            <person name="Steenblock K."/>
            <person name="Schneider S."/>
            <person name="Klenk H.-P."/>
            <person name="Eisen J.A."/>
        </authorList>
    </citation>
    <scope>NUCLEOTIDE SEQUENCE [LARGE SCALE GENOMIC DNA]</scope>
    <source>
        <strain evidence="3">DSM 14684 / CIP 108061 / JCM 11494 / NBRC 100937 / ID131577</strain>
    </source>
</reference>
<dbReference type="OrthoDB" id="9758386at2"/>
<evidence type="ECO:0000256" key="1">
    <source>
        <dbReference type="SAM" id="SignalP"/>
    </source>
</evidence>
<dbReference type="EMBL" id="CP001854">
    <property type="protein sequence ID" value="ADB49038.1"/>
    <property type="molecule type" value="Genomic_DNA"/>
</dbReference>
<evidence type="ECO:0008006" key="4">
    <source>
        <dbReference type="Google" id="ProtNLM"/>
    </source>
</evidence>
<reference evidence="2 3" key="1">
    <citation type="journal article" date="2010" name="Stand. Genomic Sci.">
        <title>Complete genome sequence of Conexibacter woesei type strain (ID131577).</title>
        <authorList>
            <person name="Pukall R."/>
            <person name="Lapidus A."/>
            <person name="Glavina Del Rio T."/>
            <person name="Copeland A."/>
            <person name="Tice H."/>
            <person name="Cheng J.-F."/>
            <person name="Lucas S."/>
            <person name="Chen F."/>
            <person name="Nolan M."/>
            <person name="Bruce D."/>
            <person name="Goodwin L."/>
            <person name="Pitluck S."/>
            <person name="Mavromatis K."/>
            <person name="Ivanova N."/>
            <person name="Ovchinnikova G."/>
            <person name="Pati A."/>
            <person name="Chen A."/>
            <person name="Palaniappan K."/>
            <person name="Land M."/>
            <person name="Hauser L."/>
            <person name="Chang Y.-J."/>
            <person name="Jeffries C.D."/>
            <person name="Chain P."/>
            <person name="Meincke L."/>
            <person name="Sims D."/>
            <person name="Brettin T."/>
            <person name="Detter J.C."/>
            <person name="Rohde M."/>
            <person name="Goeker M."/>
            <person name="Bristow J."/>
            <person name="Eisen J.A."/>
            <person name="Markowitz V."/>
            <person name="Kyrpides N.C."/>
            <person name="Klenk H.-P."/>
            <person name="Hugenholtz P."/>
        </authorList>
    </citation>
    <scope>NUCLEOTIDE SEQUENCE [LARGE SCALE GENOMIC DNA]</scope>
    <source>
        <strain evidence="3">DSM 14684 / CIP 108061 / JCM 11494 / NBRC 100937 / ID131577</strain>
    </source>
</reference>
<dbReference type="RefSeq" id="WP_012932091.1">
    <property type="nucleotide sequence ID" value="NC_013739.1"/>
</dbReference>
<keyword evidence="3" id="KW-1185">Reference proteome</keyword>
<dbReference type="KEGG" id="cwo:Cwoe_0603"/>
<protein>
    <recommendedName>
        <fullName evidence="4">PKD domain-containing protein</fullName>
    </recommendedName>
</protein>
<organism evidence="2 3">
    <name type="scientific">Conexibacter woesei (strain DSM 14684 / CCUG 47730 / CIP 108061 / JCM 11494 / NBRC 100937 / ID131577)</name>
    <dbReference type="NCBI Taxonomy" id="469383"/>
    <lineage>
        <taxon>Bacteria</taxon>
        <taxon>Bacillati</taxon>
        <taxon>Actinomycetota</taxon>
        <taxon>Thermoleophilia</taxon>
        <taxon>Solirubrobacterales</taxon>
        <taxon>Conexibacteraceae</taxon>
        <taxon>Conexibacter</taxon>
    </lineage>
</organism>
<keyword evidence="1" id="KW-0732">Signal</keyword>
<dbReference type="STRING" id="469383.Cwoe_0603"/>
<evidence type="ECO:0000313" key="3">
    <source>
        <dbReference type="Proteomes" id="UP000008229"/>
    </source>
</evidence>
<name>D3F971_CONWI</name>